<reference evidence="6" key="1">
    <citation type="submission" date="2022-11" db="EMBL/GenBank/DDBJ databases">
        <title>Nonomuraea corallina sp. nov., a new species of the genus Nonomuraea isolated from sea side sediment in Thai sea.</title>
        <authorList>
            <person name="Ngamcharungchit C."/>
            <person name="Matsumoto A."/>
            <person name="Suriyachadkun C."/>
            <person name="Panbangred W."/>
            <person name="Inahashi Y."/>
            <person name="Intra B."/>
        </authorList>
    </citation>
    <scope>NUCLEOTIDE SEQUENCE</scope>
    <source>
        <strain evidence="6">MCN248</strain>
    </source>
</reference>
<keyword evidence="7" id="KW-1185">Reference proteome</keyword>
<dbReference type="InterPro" id="IPR008927">
    <property type="entry name" value="6-PGluconate_DH-like_C_sf"/>
</dbReference>
<name>A0ABT4S8V4_9ACTN</name>
<dbReference type="EMBL" id="JAPNNL010000025">
    <property type="protein sequence ID" value="MDA0633646.1"/>
    <property type="molecule type" value="Genomic_DNA"/>
</dbReference>
<dbReference type="PANTHER" id="PTHR43765:SF2">
    <property type="entry name" value="2-DEHYDROPANTOATE 2-REDUCTASE"/>
    <property type="match status" value="1"/>
</dbReference>
<dbReference type="InterPro" id="IPR036291">
    <property type="entry name" value="NAD(P)-bd_dom_sf"/>
</dbReference>
<dbReference type="Gene3D" id="3.40.50.720">
    <property type="entry name" value="NAD(P)-binding Rossmann-like Domain"/>
    <property type="match status" value="1"/>
</dbReference>
<comment type="similarity">
    <text evidence="1">Belongs to the ketopantoate reductase family.</text>
</comment>
<dbReference type="RefSeq" id="WP_270154454.1">
    <property type="nucleotide sequence ID" value="NZ_JAPNNL010000025.1"/>
</dbReference>
<evidence type="ECO:0000256" key="1">
    <source>
        <dbReference type="ARBA" id="ARBA00007870"/>
    </source>
</evidence>
<dbReference type="InterPro" id="IPR013328">
    <property type="entry name" value="6PGD_dom2"/>
</dbReference>
<evidence type="ECO:0000259" key="4">
    <source>
        <dbReference type="Pfam" id="PF02558"/>
    </source>
</evidence>
<organism evidence="6 7">
    <name type="scientific">Nonomuraea corallina</name>
    <dbReference type="NCBI Taxonomy" id="2989783"/>
    <lineage>
        <taxon>Bacteria</taxon>
        <taxon>Bacillati</taxon>
        <taxon>Actinomycetota</taxon>
        <taxon>Actinomycetes</taxon>
        <taxon>Streptosporangiales</taxon>
        <taxon>Streptosporangiaceae</taxon>
        <taxon>Nonomuraea</taxon>
    </lineage>
</organism>
<proteinExistence type="inferred from homology"/>
<dbReference type="Proteomes" id="UP001144036">
    <property type="component" value="Unassembled WGS sequence"/>
</dbReference>
<dbReference type="InterPro" id="IPR013332">
    <property type="entry name" value="KPR_N"/>
</dbReference>
<gene>
    <name evidence="6" type="ORF">OUY22_09470</name>
</gene>
<evidence type="ECO:0000256" key="2">
    <source>
        <dbReference type="ARBA" id="ARBA00022857"/>
    </source>
</evidence>
<evidence type="ECO:0000313" key="7">
    <source>
        <dbReference type="Proteomes" id="UP001144036"/>
    </source>
</evidence>
<dbReference type="Pfam" id="PF02558">
    <property type="entry name" value="ApbA"/>
    <property type="match status" value="1"/>
</dbReference>
<evidence type="ECO:0000256" key="3">
    <source>
        <dbReference type="ARBA" id="ARBA00023002"/>
    </source>
</evidence>
<dbReference type="InterPro" id="IPR013752">
    <property type="entry name" value="KPA_reductase"/>
</dbReference>
<dbReference type="PANTHER" id="PTHR43765">
    <property type="entry name" value="2-DEHYDROPANTOATE 2-REDUCTASE-RELATED"/>
    <property type="match status" value="1"/>
</dbReference>
<comment type="caution">
    <text evidence="6">The sequence shown here is derived from an EMBL/GenBank/DDBJ whole genome shotgun (WGS) entry which is preliminary data.</text>
</comment>
<dbReference type="Pfam" id="PF08546">
    <property type="entry name" value="ApbA_C"/>
    <property type="match status" value="1"/>
</dbReference>
<sequence length="323" mass="34468">MRYIVIGAGAVGGTIGARLHQSGHEVLLVARGAHYEALRERGLRLVTPDSDQVLDIPATDGPVPARDDDVLVVATKSQDTVAALDPWPRHLPVVCAQNGVANERSALRRFAKVYGMCVWLPALHTESGVVAAYGWPRSGLLHVGCYPGGADELSKQIATDLGRSHFVALTATEVMRWKYGKLLSNLANAVEALCGPAPGAQAVREHARAEGTAVLEEAGIPYSTPQEERELRGDRVDMRPIGGEARGGGSSWQSLARGAGSIEADYLNGEIVLLGRELGFPTPVNEVLQREANRFARERRTPGSMTVAELTELIGGRSASGSR</sequence>
<keyword evidence="2" id="KW-0521">NADP</keyword>
<accession>A0ABT4S8V4</accession>
<evidence type="ECO:0008006" key="8">
    <source>
        <dbReference type="Google" id="ProtNLM"/>
    </source>
</evidence>
<dbReference type="Gene3D" id="1.10.1040.10">
    <property type="entry name" value="N-(1-d-carboxylethyl)-l-norvaline Dehydrogenase, domain 2"/>
    <property type="match status" value="1"/>
</dbReference>
<dbReference type="InterPro" id="IPR050838">
    <property type="entry name" value="Ketopantoate_reductase"/>
</dbReference>
<protein>
    <recommendedName>
        <fullName evidence="8">Ketopantoate reductase family protein</fullName>
    </recommendedName>
</protein>
<dbReference type="SUPFAM" id="SSF48179">
    <property type="entry name" value="6-phosphogluconate dehydrogenase C-terminal domain-like"/>
    <property type="match status" value="1"/>
</dbReference>
<feature type="domain" description="Ketopantoate reductase C-terminal" evidence="5">
    <location>
        <begin position="175"/>
        <end position="290"/>
    </location>
</feature>
<keyword evidence="3" id="KW-0560">Oxidoreductase</keyword>
<evidence type="ECO:0000313" key="6">
    <source>
        <dbReference type="EMBL" id="MDA0633646.1"/>
    </source>
</evidence>
<evidence type="ECO:0000259" key="5">
    <source>
        <dbReference type="Pfam" id="PF08546"/>
    </source>
</evidence>
<feature type="domain" description="Ketopantoate reductase N-terminal" evidence="4">
    <location>
        <begin position="4"/>
        <end position="142"/>
    </location>
</feature>
<dbReference type="SUPFAM" id="SSF51735">
    <property type="entry name" value="NAD(P)-binding Rossmann-fold domains"/>
    <property type="match status" value="1"/>
</dbReference>